<dbReference type="PANTHER" id="PTHR48207">
    <property type="entry name" value="SUCCINATE--HYDROXYMETHYLGLUTARATE COA-TRANSFERASE"/>
    <property type="match status" value="1"/>
</dbReference>
<sequence>MADLAASLYGAINVVAALRTRDVNGNGEYIDLSIAESVLHWTQVRFADHAESCDGTYGWNHVWPGNDVFTTKDRRHLALGIVEEKFWKNFGAAAQWREAASMAETFERARCEQSRQIAGNLLREQVSARIAEHDIQHWLHVLAQHDVPHSIVNDKTGVFREPHFQSRDAWEEIPGQNQSSIKAVNLPGNVFHGARGSAPRLDEHGSLLRARFPNDLREQTNLSDKGSLT</sequence>
<dbReference type="Pfam" id="PF02515">
    <property type="entry name" value="CoA_transf_3"/>
    <property type="match status" value="1"/>
</dbReference>
<dbReference type="SUPFAM" id="SSF89796">
    <property type="entry name" value="CoA-transferase family III (CaiB/BaiF)"/>
    <property type="match status" value="1"/>
</dbReference>
<evidence type="ECO:0000256" key="1">
    <source>
        <dbReference type="ARBA" id="ARBA00022679"/>
    </source>
</evidence>
<dbReference type="InterPro" id="IPR023606">
    <property type="entry name" value="CoA-Trfase_III_dom_1_sf"/>
</dbReference>
<evidence type="ECO:0000313" key="2">
    <source>
        <dbReference type="EMBL" id="AFK62185.1"/>
    </source>
</evidence>
<dbReference type="GO" id="GO:0008410">
    <property type="term" value="F:CoA-transferase activity"/>
    <property type="evidence" value="ECO:0007669"/>
    <property type="project" value="TreeGrafter"/>
</dbReference>
<dbReference type="AlphaFoldDB" id="I3UAZ7"/>
<dbReference type="STRING" id="1036672.TKWG_09295"/>
<keyword evidence="1 2" id="KW-0808">Transferase</keyword>
<name>I3UAZ7_ADVKW</name>
<dbReference type="Gene3D" id="3.30.1540.10">
    <property type="entry name" value="formyl-coa transferase, domain 3"/>
    <property type="match status" value="1"/>
</dbReference>
<dbReference type="Gene3D" id="3.40.50.10540">
    <property type="entry name" value="Crotonobetainyl-coa:carnitine coa-transferase, domain 1"/>
    <property type="match status" value="1"/>
</dbReference>
<keyword evidence="3" id="KW-1185">Reference proteome</keyword>
<dbReference type="InterPro" id="IPR050483">
    <property type="entry name" value="CoA-transferase_III_domain"/>
</dbReference>
<organism evidence="2 3">
    <name type="scientific">Advenella kashmirensis (strain DSM 17095 / LMG 22695 / WT001)</name>
    <name type="common">Tetrathiobacter kashmirensis</name>
    <dbReference type="NCBI Taxonomy" id="1036672"/>
    <lineage>
        <taxon>Bacteria</taxon>
        <taxon>Pseudomonadati</taxon>
        <taxon>Pseudomonadota</taxon>
        <taxon>Betaproteobacteria</taxon>
        <taxon>Burkholderiales</taxon>
        <taxon>Alcaligenaceae</taxon>
    </lineage>
</organism>
<dbReference type="PANTHER" id="PTHR48207:SF3">
    <property type="entry name" value="SUCCINATE--HYDROXYMETHYLGLUTARATE COA-TRANSFERASE"/>
    <property type="match status" value="1"/>
</dbReference>
<dbReference type="EMBL" id="CP003555">
    <property type="protein sequence ID" value="AFK62185.1"/>
    <property type="molecule type" value="Genomic_DNA"/>
</dbReference>
<gene>
    <name evidence="2" type="ordered locus">TKWG_09295</name>
</gene>
<dbReference type="KEGG" id="aka:TKWG_09295"/>
<protein>
    <submittedName>
        <fullName evidence="2">Acyl-CoA transferase/carnitine dehydratase</fullName>
    </submittedName>
</protein>
<reference evidence="2 3" key="1">
    <citation type="journal article" date="2011" name="J. Bacteriol.">
        <title>Whole-genome shotgun sequencing of the sulfur-oxidizing chemoautotroph Tetrathiobacter kashmirensis.</title>
        <authorList>
            <person name="Ghosh W."/>
            <person name="George A."/>
            <person name="Agarwal A."/>
            <person name="Raj P."/>
            <person name="Alam M."/>
            <person name="Pyne P."/>
            <person name="Das Gupta S.K."/>
        </authorList>
    </citation>
    <scope>NUCLEOTIDE SEQUENCE [LARGE SCALE GENOMIC DNA]</scope>
    <source>
        <strain evidence="2 3">WT001</strain>
    </source>
</reference>
<dbReference type="HOGENOM" id="CLU_1207755_0_0_4"/>
<dbReference type="InterPro" id="IPR044855">
    <property type="entry name" value="CoA-Trfase_III_dom3_sf"/>
</dbReference>
<proteinExistence type="predicted"/>
<evidence type="ECO:0000313" key="3">
    <source>
        <dbReference type="Proteomes" id="UP000005267"/>
    </source>
</evidence>
<dbReference type="Proteomes" id="UP000005267">
    <property type="component" value="Chromosome"/>
</dbReference>
<accession>I3UAZ7</accession>
<reference evidence="3" key="2">
    <citation type="journal article" date="2013" name="PLoS ONE">
        <title>Genome implosion elicits host-confinement in Alcaligenaceae: evidence from the comparative genomics of Tetrathiobacter kashmirensis, a pathogen in the making.</title>
        <authorList>
            <person name="Ghosh W."/>
            <person name="Alam M."/>
            <person name="Roy C."/>
            <person name="Pyne P."/>
            <person name="George A."/>
            <person name="Chakraborty R."/>
            <person name="Majumder S."/>
            <person name="Agarwal A."/>
            <person name="Chakraborty S."/>
            <person name="Majumdar S."/>
            <person name="Gupta S.K."/>
        </authorList>
    </citation>
    <scope>NUCLEOTIDE SEQUENCE [LARGE SCALE GENOMIC DNA]</scope>
    <source>
        <strain evidence="3">WT001</strain>
    </source>
</reference>
<dbReference type="InterPro" id="IPR003673">
    <property type="entry name" value="CoA-Trfase_fam_III"/>
</dbReference>